<evidence type="ECO:0000256" key="3">
    <source>
        <dbReference type="ARBA" id="ARBA00015203"/>
    </source>
</evidence>
<evidence type="ECO:0000256" key="11">
    <source>
        <dbReference type="RuleBase" id="RU368009"/>
    </source>
</evidence>
<keyword evidence="5 11" id="KW-0547">Nucleotide-binding</keyword>
<dbReference type="GO" id="GO:0005737">
    <property type="term" value="C:cytoplasm"/>
    <property type="evidence" value="ECO:0007669"/>
    <property type="project" value="TreeGrafter"/>
</dbReference>
<evidence type="ECO:0000256" key="9">
    <source>
        <dbReference type="ARBA" id="ARBA00024626"/>
    </source>
</evidence>
<dbReference type="PANTHER" id="PTHR10953">
    <property type="entry name" value="UBIQUITIN-ACTIVATING ENZYME E1"/>
    <property type="match status" value="1"/>
</dbReference>
<evidence type="ECO:0000256" key="6">
    <source>
        <dbReference type="ARBA" id="ARBA00022786"/>
    </source>
</evidence>
<evidence type="ECO:0000313" key="12">
    <source>
        <dbReference type="EMBL" id="CAB4020714.1"/>
    </source>
</evidence>
<comment type="caution">
    <text evidence="12">The sequence shown here is derived from an EMBL/GenBank/DDBJ whole genome shotgun (WGS) entry which is preliminary data.</text>
</comment>
<evidence type="ECO:0000256" key="2">
    <source>
        <dbReference type="ARBA" id="ARBA00006310"/>
    </source>
</evidence>
<comment type="similarity">
    <text evidence="2 11">Belongs to the ubiquitin-activating E1 family. UBA3 subfamily.</text>
</comment>
<dbReference type="GO" id="GO:0005634">
    <property type="term" value="C:nucleus"/>
    <property type="evidence" value="ECO:0007669"/>
    <property type="project" value="TreeGrafter"/>
</dbReference>
<reference evidence="12" key="1">
    <citation type="submission" date="2020-04" db="EMBL/GenBank/DDBJ databases">
        <authorList>
            <person name="Alioto T."/>
            <person name="Alioto T."/>
            <person name="Gomez Garrido J."/>
        </authorList>
    </citation>
    <scope>NUCLEOTIDE SEQUENCE</scope>
    <source>
        <strain evidence="12">A484AB</strain>
    </source>
</reference>
<evidence type="ECO:0000256" key="5">
    <source>
        <dbReference type="ARBA" id="ARBA00022741"/>
    </source>
</evidence>
<dbReference type="InterPro" id="IPR000594">
    <property type="entry name" value="ThiF_NAD_FAD-bd"/>
</dbReference>
<dbReference type="Proteomes" id="UP001152795">
    <property type="component" value="Unassembled WGS sequence"/>
</dbReference>
<feature type="active site" description="Glycyl thioester intermediate" evidence="10">
    <location>
        <position position="130"/>
    </location>
</feature>
<keyword evidence="13" id="KW-1185">Reference proteome</keyword>
<dbReference type="Gene3D" id="3.10.290.20">
    <property type="entry name" value="Ubiquitin-like 2 activating enzyme e1b. Chain: B, domain 3"/>
    <property type="match status" value="1"/>
</dbReference>
<dbReference type="OrthoDB" id="5977743at2759"/>
<dbReference type="Pfam" id="PF00899">
    <property type="entry name" value="ThiF"/>
    <property type="match status" value="1"/>
</dbReference>
<evidence type="ECO:0000256" key="8">
    <source>
        <dbReference type="ARBA" id="ARBA00023624"/>
    </source>
</evidence>
<dbReference type="FunFam" id="1.10.10.520:FF:000001">
    <property type="entry name" value="NEDD8-activating enzyme E1 catalytic subunit"/>
    <property type="match status" value="1"/>
</dbReference>
<evidence type="ECO:0000313" key="13">
    <source>
        <dbReference type="Proteomes" id="UP001152795"/>
    </source>
</evidence>
<dbReference type="Pfam" id="PF08825">
    <property type="entry name" value="E2_bind"/>
    <property type="match status" value="1"/>
</dbReference>
<comment type="catalytic activity">
    <reaction evidence="9 11">
        <text>ATP + [NEDD8 protein] + [E1 NEDD8-activating enzyme]-L-cysteine = AMP + diphosphate + [E1 NEDD8-activating enzyme]-S-[NEDD8 protein]-yl-L-cysteine.</text>
        <dbReference type="EC" id="6.2.1.64"/>
    </reaction>
</comment>
<dbReference type="UniPathway" id="UPA00885"/>
<dbReference type="InterPro" id="IPR023318">
    <property type="entry name" value="Ub_act_enz_dom_a_sf"/>
</dbReference>
<dbReference type="EMBL" id="CACRXK020011089">
    <property type="protein sequence ID" value="CAB4020714.1"/>
    <property type="molecule type" value="Genomic_DNA"/>
</dbReference>
<organism evidence="12 13">
    <name type="scientific">Paramuricea clavata</name>
    <name type="common">Red gorgonian</name>
    <name type="synonym">Violescent sea-whip</name>
    <dbReference type="NCBI Taxonomy" id="317549"/>
    <lineage>
        <taxon>Eukaryota</taxon>
        <taxon>Metazoa</taxon>
        <taxon>Cnidaria</taxon>
        <taxon>Anthozoa</taxon>
        <taxon>Octocorallia</taxon>
        <taxon>Malacalcyonacea</taxon>
        <taxon>Plexauridae</taxon>
        <taxon>Paramuricea</taxon>
    </lineage>
</organism>
<name>A0A7D9J319_PARCT</name>
<proteinExistence type="inferred from homology"/>
<dbReference type="AlphaFoldDB" id="A0A7D9J319"/>
<dbReference type="SUPFAM" id="SSF69572">
    <property type="entry name" value="Activating enzymes of the ubiquitin-like proteins"/>
    <property type="match status" value="1"/>
</dbReference>
<dbReference type="GO" id="GO:0045116">
    <property type="term" value="P:protein neddylation"/>
    <property type="evidence" value="ECO:0007669"/>
    <property type="project" value="UniProtKB-UniRule"/>
</dbReference>
<accession>A0A7D9J319</accession>
<dbReference type="SMART" id="SM01181">
    <property type="entry name" value="E2_bind"/>
    <property type="match status" value="1"/>
</dbReference>
<dbReference type="InterPro" id="IPR014929">
    <property type="entry name" value="E2-binding"/>
</dbReference>
<dbReference type="Gene3D" id="3.40.50.720">
    <property type="entry name" value="NAD(P)-binding Rossmann-like Domain"/>
    <property type="match status" value="1"/>
</dbReference>
<gene>
    <name evidence="12" type="ORF">PACLA_8A047779</name>
</gene>
<evidence type="ECO:0000256" key="7">
    <source>
        <dbReference type="ARBA" id="ARBA00022840"/>
    </source>
</evidence>
<protein>
    <recommendedName>
        <fullName evidence="3 11">NEDD8-activating enzyme E1 catalytic subunit</fullName>
        <ecNumber evidence="8 11">6.2.1.64</ecNumber>
    </recommendedName>
</protein>
<dbReference type="EC" id="6.2.1.64" evidence="8 11"/>
<evidence type="ECO:0000256" key="1">
    <source>
        <dbReference type="ARBA" id="ARBA00005032"/>
    </source>
</evidence>
<dbReference type="Gene3D" id="1.10.10.520">
    <property type="entry name" value="Ubiquitin activating enzymes (Uba3). Chain: B, domain 2"/>
    <property type="match status" value="1"/>
</dbReference>
<dbReference type="GO" id="GO:0005524">
    <property type="term" value="F:ATP binding"/>
    <property type="evidence" value="ECO:0007669"/>
    <property type="project" value="UniProtKB-UniRule"/>
</dbReference>
<dbReference type="PROSITE" id="PS00865">
    <property type="entry name" value="UBIQUITIN_ACTIVAT_2"/>
    <property type="match status" value="1"/>
</dbReference>
<dbReference type="InterPro" id="IPR033127">
    <property type="entry name" value="UBQ-activ_enz_E1_Cys_AS"/>
</dbReference>
<sequence>MISLAKIEIMRKRRRGGSVIKQIQKQSETRINFKNDNEESGDELTEEARSRIRTMVIRAKDKLTFAHLLVLMSILDYDEDGNVDHSTIIPMVDGGTEAFKGNATVIIPGVTACIECTLDLYPPQVNYPMCTLASTPRLPEHCVEFAKLLQWPEEKPFGDIAVDGDNPQHVQWIYEEAFKRSEDYNIKGVTYRLTQGVIKHIIPAVASTNAVVAAACALEVFKLATNCSKPLNNYMVFNDSDGLYTYTFEAEKKEDCSACGRIPQRLTFSRDDTLQNLLDHLVESPLFQMKAPGITTSINGKNKTLYMQSVPSIEAVTRPNLQKKLTELGITDGHEIAVADSTSPKPIVFRIYFE</sequence>
<dbReference type="InterPro" id="IPR035985">
    <property type="entry name" value="Ubiquitin-activating_enz"/>
</dbReference>
<comment type="pathway">
    <text evidence="1 11">Protein modification; protein neddylation.</text>
</comment>
<dbReference type="FunFam" id="3.10.290.20:FF:000001">
    <property type="entry name" value="NEDD8-activating enzyme E1 catalytic subunit, variant"/>
    <property type="match status" value="1"/>
</dbReference>
<keyword evidence="6 11" id="KW-0833">Ubl conjugation pathway</keyword>
<evidence type="ECO:0000256" key="4">
    <source>
        <dbReference type="ARBA" id="ARBA00022598"/>
    </source>
</evidence>
<keyword evidence="7 11" id="KW-0067">ATP-binding</keyword>
<dbReference type="InterPro" id="IPR045886">
    <property type="entry name" value="ThiF/MoeB/HesA"/>
</dbReference>
<dbReference type="PANTHER" id="PTHR10953:SF6">
    <property type="entry name" value="NEDD8-ACTIVATING ENZYME E1 CATALYTIC SUBUNIT"/>
    <property type="match status" value="1"/>
</dbReference>
<dbReference type="GO" id="GO:0019781">
    <property type="term" value="F:NEDD8 activating enzyme activity"/>
    <property type="evidence" value="ECO:0007669"/>
    <property type="project" value="UniProtKB-UniRule"/>
</dbReference>
<evidence type="ECO:0000256" key="10">
    <source>
        <dbReference type="PROSITE-ProRule" id="PRU10132"/>
    </source>
</evidence>
<keyword evidence="4 11" id="KW-0436">Ligase</keyword>
<comment type="function">
    <text evidence="11">Catalytic subunit of the dimeric E1 enzyme, which activates NEDD8.</text>
</comment>